<evidence type="ECO:0000259" key="2">
    <source>
        <dbReference type="Pfam" id="PF20209"/>
    </source>
</evidence>
<feature type="domain" description="DUF6570" evidence="2">
    <location>
        <begin position="1"/>
        <end position="82"/>
    </location>
</feature>
<evidence type="ECO:0000256" key="1">
    <source>
        <dbReference type="SAM" id="MobiDB-lite"/>
    </source>
</evidence>
<reference evidence="3" key="1">
    <citation type="submission" date="2018-04" db="EMBL/GenBank/DDBJ databases">
        <title>Whole genome sequencing of Hypsizygus marmoreus.</title>
        <authorList>
            <person name="Choi I.-G."/>
            <person name="Min B."/>
            <person name="Kim J.-G."/>
            <person name="Kim S."/>
            <person name="Oh Y.-L."/>
            <person name="Kong W.-S."/>
            <person name="Park H."/>
            <person name="Jeong J."/>
            <person name="Song E.-S."/>
        </authorList>
    </citation>
    <scope>NUCLEOTIDE SEQUENCE [LARGE SCALE GENOMIC DNA]</scope>
    <source>
        <strain evidence="3">51987-8</strain>
    </source>
</reference>
<sequence length="309" mass="35283">MRANAVAFASPMIKVYDILPPPIDELDEVLAFIYTGPNNPTPDDFERTPLLVRRNKIAIALNWLKLNHADYIDLEISERNLQQYPEHGISVVVDYRRTETNKEPESTAVHDMEEEEGTETGKCSFTVHGITGAEYIDKTAKQLKAIALKHLNSGGKVLAIGQSKDPITIYDNPQLYPMMLPWLFPYGLGGIGNSNIKGRLSDIAHKRHLLMYYDKRFQRDPHFPLIAFNHEQIKESTTAGYLLAEKSKFDQISQRLMDINTAVLNEMARKIEKGETVKAETDDEILCLRVLQFIEDSFFIRPCWLEQSD</sequence>
<organism evidence="3 4">
    <name type="scientific">Hypsizygus marmoreus</name>
    <name type="common">White beech mushroom</name>
    <name type="synonym">Agaricus marmoreus</name>
    <dbReference type="NCBI Taxonomy" id="39966"/>
    <lineage>
        <taxon>Eukaryota</taxon>
        <taxon>Fungi</taxon>
        <taxon>Dikarya</taxon>
        <taxon>Basidiomycota</taxon>
        <taxon>Agaricomycotina</taxon>
        <taxon>Agaricomycetes</taxon>
        <taxon>Agaricomycetidae</taxon>
        <taxon>Agaricales</taxon>
        <taxon>Tricholomatineae</taxon>
        <taxon>Lyophyllaceae</taxon>
        <taxon>Hypsizygus</taxon>
    </lineage>
</organism>
<proteinExistence type="predicted"/>
<protein>
    <recommendedName>
        <fullName evidence="2">DUF6570 domain-containing protein</fullName>
    </recommendedName>
</protein>
<evidence type="ECO:0000313" key="3">
    <source>
        <dbReference type="EMBL" id="RDB26593.1"/>
    </source>
</evidence>
<dbReference type="OrthoDB" id="3221862at2759"/>
<name>A0A369K409_HYPMA</name>
<keyword evidence="4" id="KW-1185">Reference proteome</keyword>
<dbReference type="EMBL" id="LUEZ02000028">
    <property type="protein sequence ID" value="RDB26593.1"/>
    <property type="molecule type" value="Genomic_DNA"/>
</dbReference>
<dbReference type="InterPro" id="IPR046700">
    <property type="entry name" value="DUF6570"/>
</dbReference>
<evidence type="ECO:0000313" key="4">
    <source>
        <dbReference type="Proteomes" id="UP000076154"/>
    </source>
</evidence>
<comment type="caution">
    <text evidence="3">The sequence shown here is derived from an EMBL/GenBank/DDBJ whole genome shotgun (WGS) entry which is preliminary data.</text>
</comment>
<accession>A0A369K409</accession>
<feature type="region of interest" description="Disordered" evidence="1">
    <location>
        <begin position="100"/>
        <end position="121"/>
    </location>
</feature>
<dbReference type="Pfam" id="PF20209">
    <property type="entry name" value="DUF6570"/>
    <property type="match status" value="1"/>
</dbReference>
<dbReference type="AlphaFoldDB" id="A0A369K409"/>
<gene>
    <name evidence="3" type="ORF">Hypma_005588</name>
</gene>
<feature type="compositionally biased region" description="Basic and acidic residues" evidence="1">
    <location>
        <begin position="100"/>
        <end position="111"/>
    </location>
</feature>
<dbReference type="Proteomes" id="UP000076154">
    <property type="component" value="Unassembled WGS sequence"/>
</dbReference>
<dbReference type="InParanoid" id="A0A369K409"/>